<dbReference type="InterPro" id="IPR020846">
    <property type="entry name" value="MFS_dom"/>
</dbReference>
<evidence type="ECO:0000256" key="8">
    <source>
        <dbReference type="SAM" id="MobiDB-lite"/>
    </source>
</evidence>
<dbReference type="Gene3D" id="1.20.1250.20">
    <property type="entry name" value="MFS general substrate transporter like domains"/>
    <property type="match status" value="1"/>
</dbReference>
<dbReference type="EMBL" id="JAKLMC020000031">
    <property type="protein sequence ID" value="KAK5949883.1"/>
    <property type="molecule type" value="Genomic_DNA"/>
</dbReference>
<dbReference type="InterPro" id="IPR050360">
    <property type="entry name" value="MFS_Sugar_Transporters"/>
</dbReference>
<evidence type="ECO:0000313" key="12">
    <source>
        <dbReference type="EMBL" id="KAK5949883.1"/>
    </source>
</evidence>
<feature type="transmembrane region" description="Helical" evidence="9">
    <location>
        <begin position="116"/>
        <end position="136"/>
    </location>
</feature>
<feature type="domain" description="Major facilitator superfamily (MFS) profile" evidence="11">
    <location>
        <begin position="13"/>
        <end position="462"/>
    </location>
</feature>
<dbReference type="SUPFAM" id="SSF103473">
    <property type="entry name" value="MFS general substrate transporter"/>
    <property type="match status" value="1"/>
</dbReference>
<evidence type="ECO:0000313" key="13">
    <source>
        <dbReference type="Proteomes" id="UP001316803"/>
    </source>
</evidence>
<feature type="compositionally biased region" description="Basic and acidic residues" evidence="8">
    <location>
        <begin position="506"/>
        <end position="523"/>
    </location>
</feature>
<dbReference type="PROSITE" id="PS51257">
    <property type="entry name" value="PROKAR_LIPOPROTEIN"/>
    <property type="match status" value="1"/>
</dbReference>
<protein>
    <recommendedName>
        <fullName evidence="11">Major facilitator superfamily (MFS) profile domain-containing protein</fullName>
    </recommendedName>
</protein>
<gene>
    <name evidence="12" type="ORF">OHC33_009068</name>
</gene>
<feature type="transmembrane region" description="Helical" evidence="9">
    <location>
        <begin position="408"/>
        <end position="432"/>
    </location>
</feature>
<comment type="similarity">
    <text evidence="2 7">Belongs to the major facilitator superfamily. Sugar transporter (TC 2.A.1.1) family.</text>
</comment>
<dbReference type="PROSITE" id="PS00216">
    <property type="entry name" value="SUGAR_TRANSPORT_1"/>
    <property type="match status" value="1"/>
</dbReference>
<accession>A0AAN8EEU8</accession>
<keyword evidence="13" id="KW-1185">Reference proteome</keyword>
<reference evidence="12 13" key="1">
    <citation type="submission" date="2022-12" db="EMBL/GenBank/DDBJ databases">
        <title>Genomic features and morphological characterization of a novel Knufia sp. strain isolated from spacecraft assembly facility.</title>
        <authorList>
            <person name="Teixeira M."/>
            <person name="Chander A.M."/>
            <person name="Stajich J.E."/>
            <person name="Venkateswaran K."/>
        </authorList>
    </citation>
    <scope>NUCLEOTIDE SEQUENCE [LARGE SCALE GENOMIC DNA]</scope>
    <source>
        <strain evidence="12 13">FJI-L2-BK-P2</strain>
    </source>
</reference>
<feature type="signal peptide" evidence="10">
    <location>
        <begin position="1"/>
        <end position="20"/>
    </location>
</feature>
<evidence type="ECO:0000256" key="9">
    <source>
        <dbReference type="SAM" id="Phobius"/>
    </source>
</evidence>
<feature type="transmembrane region" description="Helical" evidence="9">
    <location>
        <begin position="12"/>
        <end position="40"/>
    </location>
</feature>
<evidence type="ECO:0000256" key="3">
    <source>
        <dbReference type="ARBA" id="ARBA00022448"/>
    </source>
</evidence>
<evidence type="ECO:0000256" key="4">
    <source>
        <dbReference type="ARBA" id="ARBA00022692"/>
    </source>
</evidence>
<feature type="region of interest" description="Disordered" evidence="8">
    <location>
        <begin position="499"/>
        <end position="523"/>
    </location>
</feature>
<name>A0AAN8EEU8_9EURO</name>
<dbReference type="InterPro" id="IPR005828">
    <property type="entry name" value="MFS_sugar_transport-like"/>
</dbReference>
<keyword evidence="3 7" id="KW-0813">Transport</keyword>
<dbReference type="FunFam" id="1.20.1250.20:FF:000134">
    <property type="entry name" value="MFS sugar transporter protein"/>
    <property type="match status" value="1"/>
</dbReference>
<feature type="transmembrane region" description="Helical" evidence="9">
    <location>
        <begin position="311"/>
        <end position="333"/>
    </location>
</feature>
<evidence type="ECO:0000256" key="5">
    <source>
        <dbReference type="ARBA" id="ARBA00022989"/>
    </source>
</evidence>
<dbReference type="PRINTS" id="PR00171">
    <property type="entry name" value="SUGRTRNSPORT"/>
</dbReference>
<feature type="transmembrane region" description="Helical" evidence="9">
    <location>
        <begin position="60"/>
        <end position="82"/>
    </location>
</feature>
<sequence>MGRRIPNFFNLLVVIYVALGSTACSYGLAIIGSTIGQPTFYTDLGMAPPGSPGYSKTANLISTFNGVNSAGGILGAIFTAWFANYAGRKRTIQLGCLILIVGGAISGGAVNPGMLIAGRLIAGIGIGLLITSIPMYQSEVSTPETRGTLTSLHGVMFAVGYSLAAWIGFGCYFSSPTSSFGWRFPMSFQCVPALVLLLGSQQLPFSPRWLLQQDRHEEALATLMRLHVSKEDPDCHEAKREFYQMRKQLELDRSITAEVSSFEIFRTPSNRKRALFAFGMMFGNMFTGILVLTNYSVLIYEQIGLTDYMPLLLNGVFVLITFPLNVWTALFIDKIGRRKLLIAGLAGCLISNIFECALQASFLGTDNKAGLNAAVFFIFFFVIFWAACLDATQYVYIAEIFPTHIRAAGTACGIAGLLSGTIIVLVAGPIALDRISWKFYYVLIFPVAVELVCVYLFFPETKQRSLEDIAEAFGDKVAVHFYNATAEEQAAYAEIEFKTDQAQSRRQSESAKAGDEHIEKTSA</sequence>
<dbReference type="Pfam" id="PF00083">
    <property type="entry name" value="Sugar_tr"/>
    <property type="match status" value="1"/>
</dbReference>
<evidence type="ECO:0000259" key="11">
    <source>
        <dbReference type="PROSITE" id="PS50850"/>
    </source>
</evidence>
<dbReference type="InterPro" id="IPR005829">
    <property type="entry name" value="Sugar_transporter_CS"/>
</dbReference>
<keyword evidence="4 9" id="KW-0812">Transmembrane</keyword>
<dbReference type="PROSITE" id="PS00217">
    <property type="entry name" value="SUGAR_TRANSPORT_2"/>
    <property type="match status" value="1"/>
</dbReference>
<feature type="transmembrane region" description="Helical" evidence="9">
    <location>
        <begin position="374"/>
        <end position="396"/>
    </location>
</feature>
<feature type="transmembrane region" description="Helical" evidence="9">
    <location>
        <begin position="340"/>
        <end position="362"/>
    </location>
</feature>
<evidence type="ECO:0000256" key="2">
    <source>
        <dbReference type="ARBA" id="ARBA00010992"/>
    </source>
</evidence>
<dbReference type="InterPro" id="IPR003663">
    <property type="entry name" value="Sugar/inositol_transpt"/>
</dbReference>
<feature type="transmembrane region" description="Helical" evidence="9">
    <location>
        <begin position="274"/>
        <end position="299"/>
    </location>
</feature>
<dbReference type="InterPro" id="IPR036259">
    <property type="entry name" value="MFS_trans_sf"/>
</dbReference>
<evidence type="ECO:0000256" key="7">
    <source>
        <dbReference type="RuleBase" id="RU003346"/>
    </source>
</evidence>
<dbReference type="PANTHER" id="PTHR48022:SF38">
    <property type="entry name" value="MAJOR FACILITATOR SUPERFAMILY (MFS) PROFILE DOMAIN-CONTAINING PROTEIN-RELATED"/>
    <property type="match status" value="1"/>
</dbReference>
<feature type="transmembrane region" description="Helical" evidence="9">
    <location>
        <begin position="438"/>
        <end position="458"/>
    </location>
</feature>
<keyword evidence="6 9" id="KW-0472">Membrane</keyword>
<feature type="chain" id="PRO_5042992903" description="Major facilitator superfamily (MFS) profile domain-containing protein" evidence="10">
    <location>
        <begin position="21"/>
        <end position="523"/>
    </location>
</feature>
<keyword evidence="5 9" id="KW-1133">Transmembrane helix</keyword>
<keyword evidence="10" id="KW-0732">Signal</keyword>
<dbReference type="PANTHER" id="PTHR48022">
    <property type="entry name" value="PLASTIDIC GLUCOSE TRANSPORTER 4"/>
    <property type="match status" value="1"/>
</dbReference>
<dbReference type="GO" id="GO:0005351">
    <property type="term" value="F:carbohydrate:proton symporter activity"/>
    <property type="evidence" value="ECO:0007669"/>
    <property type="project" value="TreeGrafter"/>
</dbReference>
<dbReference type="Proteomes" id="UP001316803">
    <property type="component" value="Unassembled WGS sequence"/>
</dbReference>
<dbReference type="GO" id="GO:0016020">
    <property type="term" value="C:membrane"/>
    <property type="evidence" value="ECO:0007669"/>
    <property type="project" value="UniProtKB-SubCell"/>
</dbReference>
<evidence type="ECO:0000256" key="6">
    <source>
        <dbReference type="ARBA" id="ARBA00023136"/>
    </source>
</evidence>
<feature type="transmembrane region" description="Helical" evidence="9">
    <location>
        <begin position="148"/>
        <end position="168"/>
    </location>
</feature>
<evidence type="ECO:0000256" key="10">
    <source>
        <dbReference type="SAM" id="SignalP"/>
    </source>
</evidence>
<dbReference type="PROSITE" id="PS50850">
    <property type="entry name" value="MFS"/>
    <property type="match status" value="1"/>
</dbReference>
<evidence type="ECO:0000256" key="1">
    <source>
        <dbReference type="ARBA" id="ARBA00004141"/>
    </source>
</evidence>
<dbReference type="AlphaFoldDB" id="A0AAN8EEU8"/>
<proteinExistence type="inferred from homology"/>
<dbReference type="NCBIfam" id="TIGR00879">
    <property type="entry name" value="SP"/>
    <property type="match status" value="1"/>
</dbReference>
<comment type="subcellular location">
    <subcellularLocation>
        <location evidence="1">Membrane</location>
        <topology evidence="1">Multi-pass membrane protein</topology>
    </subcellularLocation>
</comment>
<organism evidence="12 13">
    <name type="scientific">Knufia fluminis</name>
    <dbReference type="NCBI Taxonomy" id="191047"/>
    <lineage>
        <taxon>Eukaryota</taxon>
        <taxon>Fungi</taxon>
        <taxon>Dikarya</taxon>
        <taxon>Ascomycota</taxon>
        <taxon>Pezizomycotina</taxon>
        <taxon>Eurotiomycetes</taxon>
        <taxon>Chaetothyriomycetidae</taxon>
        <taxon>Chaetothyriales</taxon>
        <taxon>Trichomeriaceae</taxon>
        <taxon>Knufia</taxon>
    </lineage>
</organism>
<comment type="caution">
    <text evidence="12">The sequence shown here is derived from an EMBL/GenBank/DDBJ whole genome shotgun (WGS) entry which is preliminary data.</text>
</comment>